<sequence length="340" mass="34557">MTHTRTRLLGAGLTAALTAGALLATPPAAHAAPVFTTVEVDPAVQSALSAGACTATTPPPGTPATVPLTENGPAVATNLTATRSYVANGDPADTLTTTATLAASSRATTAGGLPQSITTSFTGSFQSVAAKPGGSTCTANALAQIQVAFEFTLAQPMWLSWTQHHKGPAYTDVYIYDDNGDPYEDHYGLGWDSSSAGTIYLVPGTYRGYLESEISRTSSTSTSLPMSGSAALNFAPIGSASKAPSGKAGKYVALPGARSCATHNATATLTAKKKQVKQIEKVTFSVNGKKAATLKGKKVKKGKAVVLPLADNAAADITATVVLDNGKKKTVSAGYLACTS</sequence>
<dbReference type="Proteomes" id="UP001500301">
    <property type="component" value="Unassembled WGS sequence"/>
</dbReference>
<reference evidence="3" key="1">
    <citation type="journal article" date="2019" name="Int. J. Syst. Evol. Microbiol.">
        <title>The Global Catalogue of Microorganisms (GCM) 10K type strain sequencing project: providing services to taxonomists for standard genome sequencing and annotation.</title>
        <authorList>
            <consortium name="The Broad Institute Genomics Platform"/>
            <consortium name="The Broad Institute Genome Sequencing Center for Infectious Disease"/>
            <person name="Wu L."/>
            <person name="Ma J."/>
        </authorList>
    </citation>
    <scope>NUCLEOTIDE SEQUENCE [LARGE SCALE GENOMIC DNA]</scope>
    <source>
        <strain evidence="3">JCM 17460</strain>
    </source>
</reference>
<protein>
    <submittedName>
        <fullName evidence="2">Uncharacterized protein</fullName>
    </submittedName>
</protein>
<gene>
    <name evidence="2" type="ORF">GCM10022263_19590</name>
</gene>
<evidence type="ECO:0000313" key="3">
    <source>
        <dbReference type="Proteomes" id="UP001500301"/>
    </source>
</evidence>
<evidence type="ECO:0000256" key="1">
    <source>
        <dbReference type="SAM" id="SignalP"/>
    </source>
</evidence>
<dbReference type="InterPro" id="IPR006311">
    <property type="entry name" value="TAT_signal"/>
</dbReference>
<organism evidence="2 3">
    <name type="scientific">Nocardioides daeguensis</name>
    <dbReference type="NCBI Taxonomy" id="908359"/>
    <lineage>
        <taxon>Bacteria</taxon>
        <taxon>Bacillati</taxon>
        <taxon>Actinomycetota</taxon>
        <taxon>Actinomycetes</taxon>
        <taxon>Propionibacteriales</taxon>
        <taxon>Nocardioidaceae</taxon>
        <taxon>Nocardioides</taxon>
    </lineage>
</organism>
<keyword evidence="1" id="KW-0732">Signal</keyword>
<accession>A0ABP6VDU6</accession>
<dbReference type="PROSITE" id="PS51318">
    <property type="entry name" value="TAT"/>
    <property type="match status" value="1"/>
</dbReference>
<dbReference type="RefSeq" id="WP_218232929.1">
    <property type="nucleotide sequence ID" value="NZ_BAABBB010000009.1"/>
</dbReference>
<evidence type="ECO:0000313" key="2">
    <source>
        <dbReference type="EMBL" id="GAA3531074.1"/>
    </source>
</evidence>
<keyword evidence="3" id="KW-1185">Reference proteome</keyword>
<name>A0ABP6VDU6_9ACTN</name>
<comment type="caution">
    <text evidence="2">The sequence shown here is derived from an EMBL/GenBank/DDBJ whole genome shotgun (WGS) entry which is preliminary data.</text>
</comment>
<feature type="chain" id="PRO_5046218224" evidence="1">
    <location>
        <begin position="32"/>
        <end position="340"/>
    </location>
</feature>
<proteinExistence type="predicted"/>
<feature type="signal peptide" evidence="1">
    <location>
        <begin position="1"/>
        <end position="31"/>
    </location>
</feature>
<dbReference type="EMBL" id="BAABBB010000009">
    <property type="protein sequence ID" value="GAA3531074.1"/>
    <property type="molecule type" value="Genomic_DNA"/>
</dbReference>